<dbReference type="InterPro" id="IPR012337">
    <property type="entry name" value="RNaseH-like_sf"/>
</dbReference>
<feature type="compositionally biased region" description="Basic and acidic residues" evidence="6">
    <location>
        <begin position="10"/>
        <end position="19"/>
    </location>
</feature>
<protein>
    <recommendedName>
        <fullName evidence="1">RNA-directed DNA polymerase</fullName>
        <ecNumber evidence="1">2.7.7.49</ecNumber>
    </recommendedName>
</protein>
<dbReference type="GO" id="GO:0003964">
    <property type="term" value="F:RNA-directed DNA polymerase activity"/>
    <property type="evidence" value="ECO:0007669"/>
    <property type="project" value="UniProtKB-KW"/>
</dbReference>
<dbReference type="GO" id="GO:0042575">
    <property type="term" value="C:DNA polymerase complex"/>
    <property type="evidence" value="ECO:0007669"/>
    <property type="project" value="UniProtKB-ARBA"/>
</dbReference>
<dbReference type="Gene3D" id="3.10.10.10">
    <property type="entry name" value="HIV Type 1 Reverse Transcriptase, subunit A, domain 1"/>
    <property type="match status" value="1"/>
</dbReference>
<dbReference type="CDD" id="cd09274">
    <property type="entry name" value="RNase_HI_RT_Ty3"/>
    <property type="match status" value="1"/>
</dbReference>
<feature type="region of interest" description="Disordered" evidence="6">
    <location>
        <begin position="1"/>
        <end position="32"/>
    </location>
</feature>
<evidence type="ECO:0000256" key="4">
    <source>
        <dbReference type="ARBA" id="ARBA00023125"/>
    </source>
</evidence>
<dbReference type="InterPro" id="IPR041588">
    <property type="entry name" value="Integrase_H2C2"/>
</dbReference>
<dbReference type="FunFam" id="3.30.70.270:FF:000020">
    <property type="entry name" value="Transposon Tf2-6 polyprotein-like Protein"/>
    <property type="match status" value="1"/>
</dbReference>
<reference evidence="9" key="1">
    <citation type="submission" date="2021-01" db="EMBL/GenBank/DDBJ databases">
        <title>Caligus Genome Assembly.</title>
        <authorList>
            <person name="Gallardo-Escarate C."/>
        </authorList>
    </citation>
    <scope>NUCLEOTIDE SEQUENCE [LARGE SCALE GENOMIC DNA]</scope>
</reference>
<dbReference type="SUPFAM" id="SSF56672">
    <property type="entry name" value="DNA/RNA polymerases"/>
    <property type="match status" value="1"/>
</dbReference>
<keyword evidence="2" id="KW-0645">Protease</keyword>
<keyword evidence="3" id="KW-0064">Aspartyl protease</keyword>
<keyword evidence="9" id="KW-1185">Reference proteome</keyword>
<dbReference type="InterPro" id="IPR043128">
    <property type="entry name" value="Rev_trsase/Diguanyl_cyclase"/>
</dbReference>
<feature type="domain" description="CCHC-type" evidence="7">
    <location>
        <begin position="416"/>
        <end position="432"/>
    </location>
</feature>
<feature type="non-terminal residue" evidence="8">
    <location>
        <position position="1"/>
    </location>
</feature>
<evidence type="ECO:0000256" key="2">
    <source>
        <dbReference type="ARBA" id="ARBA00022670"/>
    </source>
</evidence>
<feature type="domain" description="CCHC-type" evidence="7">
    <location>
        <begin position="436"/>
        <end position="452"/>
    </location>
</feature>
<dbReference type="Proteomes" id="UP000595437">
    <property type="component" value="Chromosome 4"/>
</dbReference>
<evidence type="ECO:0000256" key="3">
    <source>
        <dbReference type="ARBA" id="ARBA00022750"/>
    </source>
</evidence>
<dbReference type="GO" id="GO:0008270">
    <property type="term" value="F:zinc ion binding"/>
    <property type="evidence" value="ECO:0007669"/>
    <property type="project" value="InterPro"/>
</dbReference>
<dbReference type="InterPro" id="IPR036397">
    <property type="entry name" value="RNaseH_sf"/>
</dbReference>
<dbReference type="CDD" id="cd01647">
    <property type="entry name" value="RT_LTR"/>
    <property type="match status" value="1"/>
</dbReference>
<evidence type="ECO:0000256" key="1">
    <source>
        <dbReference type="ARBA" id="ARBA00012493"/>
    </source>
</evidence>
<feature type="compositionally biased region" description="Low complexity" evidence="6">
    <location>
        <begin position="171"/>
        <end position="191"/>
    </location>
</feature>
<dbReference type="InterPro" id="IPR036875">
    <property type="entry name" value="Znf_CCHC_sf"/>
</dbReference>
<evidence type="ECO:0000313" key="8">
    <source>
        <dbReference type="EMBL" id="QQP53722.1"/>
    </source>
</evidence>
<dbReference type="Gene3D" id="3.30.70.270">
    <property type="match status" value="2"/>
</dbReference>
<keyword evidence="4" id="KW-0238">DNA-binding</keyword>
<organism evidence="8 9">
    <name type="scientific">Caligus rogercresseyi</name>
    <name type="common">Sea louse</name>
    <dbReference type="NCBI Taxonomy" id="217165"/>
    <lineage>
        <taxon>Eukaryota</taxon>
        <taxon>Metazoa</taxon>
        <taxon>Ecdysozoa</taxon>
        <taxon>Arthropoda</taxon>
        <taxon>Crustacea</taxon>
        <taxon>Multicrustacea</taxon>
        <taxon>Hexanauplia</taxon>
        <taxon>Copepoda</taxon>
        <taxon>Siphonostomatoida</taxon>
        <taxon>Caligidae</taxon>
        <taxon>Caligus</taxon>
    </lineage>
</organism>
<dbReference type="InterPro" id="IPR050951">
    <property type="entry name" value="Retrovirus_Pol_polyprotein"/>
</dbReference>
<proteinExistence type="predicted"/>
<dbReference type="SUPFAM" id="SSF53098">
    <property type="entry name" value="Ribonuclease H-like"/>
    <property type="match status" value="1"/>
</dbReference>
<dbReference type="EMBL" id="CP045893">
    <property type="protein sequence ID" value="QQP53722.1"/>
    <property type="molecule type" value="Genomic_DNA"/>
</dbReference>
<dbReference type="Pfam" id="PF17921">
    <property type="entry name" value="Integrase_H2C2"/>
    <property type="match status" value="1"/>
</dbReference>
<evidence type="ECO:0000259" key="7">
    <source>
        <dbReference type="SMART" id="SM00343"/>
    </source>
</evidence>
<dbReference type="InterPro" id="IPR041577">
    <property type="entry name" value="RT_RNaseH_2"/>
</dbReference>
<dbReference type="EC" id="2.7.7.49" evidence="1"/>
<keyword evidence="3" id="KW-0378">Hydrolase</keyword>
<dbReference type="PANTHER" id="PTHR37984:SF5">
    <property type="entry name" value="PROTEIN NYNRIN-LIKE"/>
    <property type="match status" value="1"/>
</dbReference>
<dbReference type="FunFam" id="1.10.340.70:FF:000003">
    <property type="entry name" value="Protein CBG25708"/>
    <property type="match status" value="1"/>
</dbReference>
<dbReference type="InterPro" id="IPR001878">
    <property type="entry name" value="Znf_CCHC"/>
</dbReference>
<feature type="compositionally biased region" description="Basic residues" evidence="6">
    <location>
        <begin position="1427"/>
        <end position="1436"/>
    </location>
</feature>
<dbReference type="Gene3D" id="3.30.420.10">
    <property type="entry name" value="Ribonuclease H-like superfamily/Ribonuclease H"/>
    <property type="match status" value="1"/>
</dbReference>
<gene>
    <name evidence="8" type="ORF">FKW44_006289</name>
</gene>
<dbReference type="SMART" id="SM00343">
    <property type="entry name" value="ZnF_C2HC"/>
    <property type="match status" value="2"/>
</dbReference>
<accession>A0A7T8QSQ6</accession>
<dbReference type="GO" id="GO:0016787">
    <property type="term" value="F:hydrolase activity"/>
    <property type="evidence" value="ECO:0007669"/>
    <property type="project" value="UniProtKB-KW"/>
</dbReference>
<dbReference type="PANTHER" id="PTHR37984">
    <property type="entry name" value="PROTEIN CBG26694"/>
    <property type="match status" value="1"/>
</dbReference>
<feature type="region of interest" description="Disordered" evidence="6">
    <location>
        <begin position="1407"/>
        <end position="1442"/>
    </location>
</feature>
<keyword evidence="5" id="KW-0511">Multifunctional enzyme</keyword>
<dbReference type="Pfam" id="PF00078">
    <property type="entry name" value="RVT_1"/>
    <property type="match status" value="1"/>
</dbReference>
<evidence type="ECO:0000256" key="6">
    <source>
        <dbReference type="SAM" id="MobiDB-lite"/>
    </source>
</evidence>
<sequence length="1442" mass="161920">RFTGATFDPFKNHPERQECTIHGSSGPKAFPTRRSSIVEAPAEKPSTSKLSSKHLPAAVKRINAFHDAVDLTGLNALKASRRALKGKVTRLAGNFITIKKDLIDEEDPSVLEMALEDYTTAFAKYDAAADAVEAHPLVEPVDLDNDVIRILNTLRLDQLLTRGLRKDYDAQQAQAAAPAQANSPQAQALPANGNVNDHAPRFNAKRPPTLEQDIDVRKFAGWTPHWDNYYYLAKLNSQPQRTQVAAFWECCSPGFLKTIVHSIGIRHDTARPVEDIIEAIRMHLRSLRNPHIDMKDLLSVTQQPGQKYTSLKNNFLQLAEYAEAQDVTYDRLMIGLLLKAISNGEDKEKLVTQNHNTFDNAMTYLIGLETARETSKALTNPSTTAGIKEINATRSNYSHNKTNKPYKAPSANNDKQCKWCGKSPHNRKECPADGKECSKCKKIGHFASVCQSSKARNRFSEIKPLNSVLVLHMGSSNSSRHHLNVNVSAKERNGTTVSATIKSRPDSGADISVIGLRNFNEANFGNLTMDPPLRDKIAAVDGSRIHQVGTFKADITVDGRHTKTTVVICSGISGFFIGLEDCKALDILSKHFPHPPPKTRTIFNVQTKKQESYTEIWPDRPSWLETLPDQDPSPDLMNEVSQHLLQRYATVFDDSTELLGSSQVLLTTHPSKTPANAVSSFSPKDKYFAKLDLVKGYWQMPLAEESQDLTTFITPFGRFKYLRSPMGFISTGDSYSYRGDIAIDGLPVQKVVDDMALGQSTYRACIALLCDTLERCAKHGLTVNKDKSVLGATQIDFVGYKIGHNSIVADAKKLDAIADFPTPSNITDLRSFMGLVNQLGQFSSDVSGAATPLRDLLKTKNTFAWLPAHEEAFKNVKKALVQPPVLGMFDPTAETCLQTDASRKHGLGFALLQKDKDDKWRLIQCGSRFLKDVETRYAMVELEALAIYWAIKKTETYLAGLPFFTVVTDHSPLISLFNKFTIDCIDNPRVQNYRTKLMHFNFHTVWKKGKDHCIPDALSRAPIRQAHEDEEEVSSTSANAIILSSIEQEAEDILVNNLREQALNDPDYQQLVIAITNGFQQTNQPFTAHFRKLQPELWVDNGLIVKGTQIVIPPSAVKDILKRLHSSHQGIEKTKRRARQTVYWPGYTNDIKTTVEACSSCQYYRPSLPQEPLVQEKIPLRPFEMATSDLFYYGGNQYLVYADRTSGFPLIAKYNGDPSASDVIKDLRRFFSLMGKWGVIHRPSSPHNPQSNGHAEATVKTIKHLLAKVDGDIKDEAFSAGILELRNTPRADGCSPAQTLFGRPLRSQVPCHWRSFTPKWQPKAEDAIKKRLENAAKAKMYYDRSTRVRKHLSAGDKVLVQDTSTKRWDKVATIVESGFRRYRITFPSGQTLWRNLKFLRKLPTTFETEDDDRPVKTNSKSNDHPRRSNRNRRKPKRFNDYK</sequence>
<evidence type="ECO:0000313" key="9">
    <source>
        <dbReference type="Proteomes" id="UP000595437"/>
    </source>
</evidence>
<dbReference type="SUPFAM" id="SSF57756">
    <property type="entry name" value="Retrovirus zinc finger-like domains"/>
    <property type="match status" value="1"/>
</dbReference>
<dbReference type="InterPro" id="IPR000477">
    <property type="entry name" value="RT_dom"/>
</dbReference>
<feature type="region of interest" description="Disordered" evidence="6">
    <location>
        <begin position="171"/>
        <end position="207"/>
    </location>
</feature>
<dbReference type="InterPro" id="IPR043502">
    <property type="entry name" value="DNA/RNA_pol_sf"/>
</dbReference>
<dbReference type="GO" id="GO:0004519">
    <property type="term" value="F:endonuclease activity"/>
    <property type="evidence" value="ECO:0007669"/>
    <property type="project" value="UniProtKB-KW"/>
</dbReference>
<evidence type="ECO:0000256" key="5">
    <source>
        <dbReference type="ARBA" id="ARBA00023268"/>
    </source>
</evidence>
<dbReference type="Gene3D" id="1.10.340.70">
    <property type="match status" value="1"/>
</dbReference>
<dbReference type="Pfam" id="PF17919">
    <property type="entry name" value="RT_RNaseH_2"/>
    <property type="match status" value="1"/>
</dbReference>
<name>A0A7T8QSQ6_CALRO</name>
<dbReference type="Gene3D" id="4.10.60.10">
    <property type="entry name" value="Zinc finger, CCHC-type"/>
    <property type="match status" value="1"/>
</dbReference>
<dbReference type="GO" id="GO:0003676">
    <property type="term" value="F:nucleic acid binding"/>
    <property type="evidence" value="ECO:0007669"/>
    <property type="project" value="InterPro"/>
</dbReference>
<dbReference type="OrthoDB" id="6342757at2759"/>